<protein>
    <recommendedName>
        <fullName evidence="7">Metallo-beta-lactamase domain-containing protein</fullName>
    </recommendedName>
</protein>
<reference evidence="8" key="2">
    <citation type="submission" date="2025-09" db="UniProtKB">
        <authorList>
            <consortium name="Ensembl"/>
        </authorList>
    </citation>
    <scope>IDENTIFICATION</scope>
</reference>
<dbReference type="InterPro" id="IPR036866">
    <property type="entry name" value="RibonucZ/Hydroxyglut_hydro"/>
</dbReference>
<dbReference type="InterPro" id="IPR001279">
    <property type="entry name" value="Metallo-B-lactamas"/>
</dbReference>
<dbReference type="CDD" id="cd07723">
    <property type="entry name" value="hydroxyacylglutathione_hydrolase_MBL-fold"/>
    <property type="match status" value="1"/>
</dbReference>
<dbReference type="InterPro" id="IPR017782">
    <property type="entry name" value="Hydroxyacylglutathione_Hdrlase"/>
</dbReference>
<feature type="compositionally biased region" description="Low complexity" evidence="6">
    <location>
        <begin position="108"/>
        <end position="119"/>
    </location>
</feature>
<feature type="region of interest" description="Disordered" evidence="6">
    <location>
        <begin position="1"/>
        <end position="129"/>
    </location>
</feature>
<proteinExistence type="inferred from homology"/>
<dbReference type="InterPro" id="IPR035680">
    <property type="entry name" value="Clx_II_MBL"/>
</dbReference>
<keyword evidence="4" id="KW-0378">Hydrolase</keyword>
<evidence type="ECO:0000256" key="1">
    <source>
        <dbReference type="ARBA" id="ARBA00001947"/>
    </source>
</evidence>
<dbReference type="FunFam" id="3.60.15.10:FF:000019">
    <property type="entry name" value="Hydroxyacylglutathione hydrolase, mitochondrial"/>
    <property type="match status" value="1"/>
</dbReference>
<evidence type="ECO:0000256" key="6">
    <source>
        <dbReference type="SAM" id="MobiDB-lite"/>
    </source>
</evidence>
<dbReference type="SMART" id="SM00849">
    <property type="entry name" value="Lactamase_B"/>
    <property type="match status" value="1"/>
</dbReference>
<dbReference type="Gene3D" id="3.60.15.10">
    <property type="entry name" value="Ribonuclease Z/Hydroxyacylglutathione hydrolase-like"/>
    <property type="match status" value="1"/>
</dbReference>
<dbReference type="Pfam" id="PF16123">
    <property type="entry name" value="HAGH_C"/>
    <property type="match status" value="1"/>
</dbReference>
<reference evidence="8" key="1">
    <citation type="submission" date="2025-08" db="UniProtKB">
        <authorList>
            <consortium name="Ensembl"/>
        </authorList>
    </citation>
    <scope>IDENTIFICATION</scope>
</reference>
<feature type="compositionally biased region" description="Gly residues" evidence="6">
    <location>
        <begin position="42"/>
        <end position="54"/>
    </location>
</feature>
<comment type="cofactor">
    <cofactor evidence="1">
        <name>Zn(2+)</name>
        <dbReference type="ChEBI" id="CHEBI:29105"/>
    </cofactor>
</comment>
<dbReference type="PANTHER" id="PTHR11935">
    <property type="entry name" value="BETA LACTAMASE DOMAIN"/>
    <property type="match status" value="1"/>
</dbReference>
<feature type="region of interest" description="Disordered" evidence="6">
    <location>
        <begin position="467"/>
        <end position="494"/>
    </location>
</feature>
<evidence type="ECO:0000256" key="5">
    <source>
        <dbReference type="ARBA" id="ARBA00022833"/>
    </source>
</evidence>
<dbReference type="NCBIfam" id="TIGR03413">
    <property type="entry name" value="GSH_gloB"/>
    <property type="match status" value="1"/>
</dbReference>
<dbReference type="OrthoDB" id="515692at2759"/>
<dbReference type="Ensembl" id="ENSFTIT00000015740.1">
    <property type="protein sequence ID" value="ENSFTIP00000015096.1"/>
    <property type="gene ID" value="ENSFTIG00000010042.1"/>
</dbReference>
<evidence type="ECO:0000256" key="4">
    <source>
        <dbReference type="ARBA" id="ARBA00022801"/>
    </source>
</evidence>
<evidence type="ECO:0000256" key="3">
    <source>
        <dbReference type="ARBA" id="ARBA00022723"/>
    </source>
</evidence>
<dbReference type="HAMAP" id="MF_01374">
    <property type="entry name" value="Glyoxalase_2"/>
    <property type="match status" value="1"/>
</dbReference>
<keyword evidence="5" id="KW-0862">Zinc</keyword>
<feature type="domain" description="Metallo-beta-lactamase" evidence="7">
    <location>
        <begin position="175"/>
        <end position="337"/>
    </location>
</feature>
<organism evidence="8 9">
    <name type="scientific">Falco tinnunculus</name>
    <name type="common">Common kestrel</name>
    <dbReference type="NCBI Taxonomy" id="100819"/>
    <lineage>
        <taxon>Eukaryota</taxon>
        <taxon>Metazoa</taxon>
        <taxon>Chordata</taxon>
        <taxon>Craniata</taxon>
        <taxon>Vertebrata</taxon>
        <taxon>Euteleostomi</taxon>
        <taxon>Archelosauria</taxon>
        <taxon>Archosauria</taxon>
        <taxon>Dinosauria</taxon>
        <taxon>Saurischia</taxon>
        <taxon>Theropoda</taxon>
        <taxon>Coelurosauria</taxon>
        <taxon>Aves</taxon>
        <taxon>Neognathae</taxon>
        <taxon>Neoaves</taxon>
        <taxon>Telluraves</taxon>
        <taxon>Australaves</taxon>
        <taxon>Falconiformes</taxon>
        <taxon>Falconidae</taxon>
        <taxon>Falco</taxon>
    </lineage>
</organism>
<evidence type="ECO:0000256" key="2">
    <source>
        <dbReference type="ARBA" id="ARBA00006759"/>
    </source>
</evidence>
<evidence type="ECO:0000313" key="8">
    <source>
        <dbReference type="Ensembl" id="ENSFTIP00000015096.1"/>
    </source>
</evidence>
<evidence type="ECO:0000313" key="9">
    <source>
        <dbReference type="Proteomes" id="UP000694562"/>
    </source>
</evidence>
<dbReference type="GO" id="GO:0046872">
    <property type="term" value="F:metal ion binding"/>
    <property type="evidence" value="ECO:0007669"/>
    <property type="project" value="UniProtKB-KW"/>
</dbReference>
<dbReference type="PANTHER" id="PTHR11935:SF77">
    <property type="entry name" value="HYDROXYACYLGLUTATHIONE HYDROLASE-LIKE PROTEIN"/>
    <property type="match status" value="1"/>
</dbReference>
<dbReference type="InterPro" id="IPR032282">
    <property type="entry name" value="HAGH_C"/>
</dbReference>
<dbReference type="AlphaFoldDB" id="A0A8C4XQW1"/>
<keyword evidence="3" id="KW-0479">Metal-binding</keyword>
<comment type="similarity">
    <text evidence="2">Belongs to the metallo-beta-lactamase superfamily. Glyoxalase II family.</text>
</comment>
<dbReference type="Pfam" id="PF00753">
    <property type="entry name" value="Lactamase_B"/>
    <property type="match status" value="1"/>
</dbReference>
<feature type="compositionally biased region" description="Low complexity" evidence="6">
    <location>
        <begin position="69"/>
        <end position="88"/>
    </location>
</feature>
<feature type="compositionally biased region" description="Low complexity" evidence="6">
    <location>
        <begin position="467"/>
        <end position="478"/>
    </location>
</feature>
<accession>A0A8C4XQW1</accession>
<dbReference type="Proteomes" id="UP000694562">
    <property type="component" value="Unplaced"/>
</dbReference>
<sequence length="670" mass="70960">MHRRVSGGSRAGGGDTPSAPGVRRASSLPWVGETAGFPRGTGTRGGQLRAGGGRDAPWRSAGGGGGTFPRSAAPPAAGGRAGCHPAPRSVTRPAPLRSAPGAGPPQVPAAARRAAPGVALGTPPHTPPACHRLRGAGAASRLCYVGPGPPPGSGAWAPRGRCGTMKVKVISVLEDNYMYLVIEERTRDAVAVDAAVPRRLLEIIRKEDVVLRAILTTHHHWDHARGNEELARLCPGLRVYGADERIGALTHKVTHNQELTFGAIRVRCLFTPCHTSGHMCYFMWEDGSPDAPALFSGDTLFVGGCGQFFEGTAEQMYTNLTQILGALPKETKVFCGHECTVRNLKFALKVEPENEIVKKKLAWAKQRDDEDLPTVPSTLQEEFLYNPFLRVTEEPLQKFTGKTDPVEVLRTLRTEKDNFKKPKERPHPQAMLAFDWGLFSPFLEKNAEPGRSCAEGLSPWGGSAWVPSASSGSRGRPGWAVGAAGRGSPGVLEERPPAPMTFGLAGAGAAACPQPGAQQSLFPPAVPAGLQGSAACGPAGPGGCTALPRGLAGTALCTSVAPKSLASRMAGLAGEPSWHCPLPSGRALPTPRAGRDEAQGFGRMRKLARGWRLGWCSAAPTYLRAGLRKTLIAVGFGWFFPLSPIFITHQHRTIVWGSNTVADFGEHPNH</sequence>
<keyword evidence="9" id="KW-1185">Reference proteome</keyword>
<dbReference type="GO" id="GO:0004416">
    <property type="term" value="F:hydroxyacylglutathione hydrolase activity"/>
    <property type="evidence" value="ECO:0007669"/>
    <property type="project" value="InterPro"/>
</dbReference>
<dbReference type="GO" id="GO:0019243">
    <property type="term" value="P:methylglyoxal catabolic process to D-lactate via S-lactoyl-glutathione"/>
    <property type="evidence" value="ECO:0007669"/>
    <property type="project" value="InterPro"/>
</dbReference>
<evidence type="ECO:0000259" key="7">
    <source>
        <dbReference type="SMART" id="SM00849"/>
    </source>
</evidence>
<dbReference type="SUPFAM" id="SSF56281">
    <property type="entry name" value="Metallo-hydrolase/oxidoreductase"/>
    <property type="match status" value="1"/>
</dbReference>
<name>A0A8C4XQW1_FALTI</name>